<feature type="modified residue" description="4-aspartylphosphate" evidence="3">
    <location>
        <position position="53"/>
    </location>
</feature>
<feature type="domain" description="HTH luxR-type" evidence="4">
    <location>
        <begin position="149"/>
        <end position="214"/>
    </location>
</feature>
<dbReference type="RefSeq" id="WP_024267420.1">
    <property type="nucleotide sequence ID" value="NC_023035.1"/>
</dbReference>
<protein>
    <submittedName>
        <fullName evidence="6">Response regulator</fullName>
    </submittedName>
</protein>
<dbReference type="EMBL" id="CP006939">
    <property type="protein sequence ID" value="AHC14492.1"/>
    <property type="molecule type" value="Genomic_DNA"/>
</dbReference>
<dbReference type="KEGG" id="slr:L21SP2_1085"/>
<dbReference type="InterPro" id="IPR058245">
    <property type="entry name" value="NreC/VraR/RcsB-like_REC"/>
</dbReference>
<dbReference type="InterPro" id="IPR016032">
    <property type="entry name" value="Sig_transdc_resp-reg_C-effctor"/>
</dbReference>
<feature type="domain" description="Response regulatory" evidence="5">
    <location>
        <begin position="2"/>
        <end position="118"/>
    </location>
</feature>
<evidence type="ECO:0000259" key="4">
    <source>
        <dbReference type="PROSITE" id="PS50043"/>
    </source>
</evidence>
<dbReference type="SUPFAM" id="SSF46894">
    <property type="entry name" value="C-terminal effector domain of the bipartite response regulators"/>
    <property type="match status" value="1"/>
</dbReference>
<proteinExistence type="predicted"/>
<reference evidence="6 7" key="1">
    <citation type="journal article" date="2015" name="Stand. Genomic Sci.">
        <title>Complete genome sequence and description of Salinispira pacifica gen. nov., sp. nov., a novel spirochaete isolated form a hypersaline microbial mat.</title>
        <authorList>
            <person name="Ben Hania W."/>
            <person name="Joseph M."/>
            <person name="Schumann P."/>
            <person name="Bunk B."/>
            <person name="Fiebig A."/>
            <person name="Sproer C."/>
            <person name="Klenk H.P."/>
            <person name="Fardeau M.L."/>
            <person name="Spring S."/>
        </authorList>
    </citation>
    <scope>NUCLEOTIDE SEQUENCE [LARGE SCALE GENOMIC DNA]</scope>
    <source>
        <strain evidence="6 7">L21-RPul-D2</strain>
    </source>
</reference>
<evidence type="ECO:0000313" key="7">
    <source>
        <dbReference type="Proteomes" id="UP000018680"/>
    </source>
</evidence>
<dbReference type="GO" id="GO:0006355">
    <property type="term" value="P:regulation of DNA-templated transcription"/>
    <property type="evidence" value="ECO:0007669"/>
    <property type="project" value="InterPro"/>
</dbReference>
<keyword evidence="7" id="KW-1185">Reference proteome</keyword>
<dbReference type="PRINTS" id="PR00038">
    <property type="entry name" value="HTHLUXR"/>
</dbReference>
<dbReference type="PROSITE" id="PS50110">
    <property type="entry name" value="RESPONSE_REGULATORY"/>
    <property type="match status" value="1"/>
</dbReference>
<dbReference type="Gene3D" id="3.40.50.2300">
    <property type="match status" value="1"/>
</dbReference>
<dbReference type="Pfam" id="PF00072">
    <property type="entry name" value="Response_reg"/>
    <property type="match status" value="1"/>
</dbReference>
<dbReference type="GO" id="GO:0003677">
    <property type="term" value="F:DNA binding"/>
    <property type="evidence" value="ECO:0007669"/>
    <property type="project" value="UniProtKB-KW"/>
</dbReference>
<evidence type="ECO:0000259" key="5">
    <source>
        <dbReference type="PROSITE" id="PS50110"/>
    </source>
</evidence>
<dbReference type="STRING" id="1307761.L21SP2_1085"/>
<dbReference type="eggNOG" id="COG2197">
    <property type="taxonomic scope" value="Bacteria"/>
</dbReference>
<dbReference type="Pfam" id="PF00196">
    <property type="entry name" value="GerE"/>
    <property type="match status" value="1"/>
</dbReference>
<dbReference type="InterPro" id="IPR000792">
    <property type="entry name" value="Tscrpt_reg_LuxR_C"/>
</dbReference>
<dbReference type="InterPro" id="IPR001789">
    <property type="entry name" value="Sig_transdc_resp-reg_receiver"/>
</dbReference>
<organism evidence="6 7">
    <name type="scientific">Salinispira pacifica</name>
    <dbReference type="NCBI Taxonomy" id="1307761"/>
    <lineage>
        <taxon>Bacteria</taxon>
        <taxon>Pseudomonadati</taxon>
        <taxon>Spirochaetota</taxon>
        <taxon>Spirochaetia</taxon>
        <taxon>Spirochaetales</taxon>
        <taxon>Spirochaetaceae</taxon>
        <taxon>Salinispira</taxon>
    </lineage>
</organism>
<gene>
    <name evidence="6" type="ORF">L21SP2_1085</name>
</gene>
<dbReference type="InterPro" id="IPR051015">
    <property type="entry name" value="EvgA-like"/>
</dbReference>
<keyword evidence="2" id="KW-0238">DNA-binding</keyword>
<evidence type="ECO:0000256" key="2">
    <source>
        <dbReference type="ARBA" id="ARBA00023125"/>
    </source>
</evidence>
<dbReference type="AlphaFoldDB" id="V5WFC1"/>
<dbReference type="SUPFAM" id="SSF52172">
    <property type="entry name" value="CheY-like"/>
    <property type="match status" value="1"/>
</dbReference>
<dbReference type="InterPro" id="IPR011006">
    <property type="entry name" value="CheY-like_superfamily"/>
</dbReference>
<dbReference type="CDD" id="cd06170">
    <property type="entry name" value="LuxR_C_like"/>
    <property type="match status" value="1"/>
</dbReference>
<name>V5WFC1_9SPIO</name>
<evidence type="ECO:0000313" key="6">
    <source>
        <dbReference type="EMBL" id="AHC14492.1"/>
    </source>
</evidence>
<dbReference type="GO" id="GO:0000160">
    <property type="term" value="P:phosphorelay signal transduction system"/>
    <property type="evidence" value="ECO:0007669"/>
    <property type="project" value="InterPro"/>
</dbReference>
<keyword evidence="1 3" id="KW-0597">Phosphoprotein</keyword>
<dbReference type="SMART" id="SM00448">
    <property type="entry name" value="REC"/>
    <property type="match status" value="1"/>
</dbReference>
<dbReference type="CDD" id="cd17535">
    <property type="entry name" value="REC_NarL-like"/>
    <property type="match status" value="1"/>
</dbReference>
<dbReference type="PATRIC" id="fig|1307761.3.peg.1080"/>
<sequence length="216" mass="24367">MNILFVDDHTIFREGVASFFTEDKKCKSLFTAANIDDALAILRNEPVDLLITDLNFPERSGFELLENLQGEAIEIPVIVLSMLDDMETVKKVLSLGARGYITKSSGFESLSRAIKEVSTGGYHFDQQILSLLVKCAVKQVKKADCNGFDETALLDLSERQREVFLLLAKGIKIEEIAEKLYISLKTVENHRTQIYKKLGVSDRLELHRLAEECQLI</sequence>
<dbReference type="PANTHER" id="PTHR45566">
    <property type="entry name" value="HTH-TYPE TRANSCRIPTIONAL REGULATOR YHJB-RELATED"/>
    <property type="match status" value="1"/>
</dbReference>
<accession>V5WFC1</accession>
<dbReference type="SMART" id="SM00421">
    <property type="entry name" value="HTH_LUXR"/>
    <property type="match status" value="1"/>
</dbReference>
<dbReference type="HOGENOM" id="CLU_000445_90_1_12"/>
<evidence type="ECO:0000256" key="1">
    <source>
        <dbReference type="ARBA" id="ARBA00022553"/>
    </source>
</evidence>
<dbReference type="OrthoDB" id="9779069at2"/>
<dbReference type="PANTHER" id="PTHR45566:SF1">
    <property type="entry name" value="HTH-TYPE TRANSCRIPTIONAL REGULATOR YHJB-RELATED"/>
    <property type="match status" value="1"/>
</dbReference>
<evidence type="ECO:0000256" key="3">
    <source>
        <dbReference type="PROSITE-ProRule" id="PRU00169"/>
    </source>
</evidence>
<dbReference type="PROSITE" id="PS50043">
    <property type="entry name" value="HTH_LUXR_2"/>
    <property type="match status" value="1"/>
</dbReference>
<dbReference type="Proteomes" id="UP000018680">
    <property type="component" value="Chromosome"/>
</dbReference>